<feature type="transmembrane region" description="Helical" evidence="10">
    <location>
        <begin position="318"/>
        <end position="336"/>
    </location>
</feature>
<dbReference type="InterPro" id="IPR001828">
    <property type="entry name" value="ANF_lig-bd_rcpt"/>
</dbReference>
<feature type="transmembrane region" description="Helical" evidence="10">
    <location>
        <begin position="380"/>
        <end position="403"/>
    </location>
</feature>
<keyword evidence="5" id="KW-0297">G-protein coupled receptor</keyword>
<dbReference type="GO" id="GO:0004930">
    <property type="term" value="F:G protein-coupled receptor activity"/>
    <property type="evidence" value="ECO:0007669"/>
    <property type="project" value="UniProtKB-KW"/>
</dbReference>
<evidence type="ECO:0000256" key="5">
    <source>
        <dbReference type="ARBA" id="ARBA00023040"/>
    </source>
</evidence>
<protein>
    <submittedName>
        <fullName evidence="13">Vomeronasal type-2 receptor 26-like</fullName>
    </submittedName>
</protein>
<evidence type="ECO:0000256" key="9">
    <source>
        <dbReference type="ARBA" id="ARBA00023224"/>
    </source>
</evidence>
<comment type="subcellular location">
    <subcellularLocation>
        <location evidence="1">Cell membrane</location>
        <topology evidence="1">Multi-pass membrane protein</topology>
    </subcellularLocation>
</comment>
<evidence type="ECO:0000256" key="10">
    <source>
        <dbReference type="SAM" id="Phobius"/>
    </source>
</evidence>
<dbReference type="InterPro" id="IPR017978">
    <property type="entry name" value="GPCR_3_C"/>
</dbReference>
<accession>A0AA97KZ19</accession>
<evidence type="ECO:0000313" key="13">
    <source>
        <dbReference type="RefSeq" id="XP_054836269.1"/>
    </source>
</evidence>
<keyword evidence="8" id="KW-0325">Glycoprotein</keyword>
<dbReference type="Pfam" id="PF00003">
    <property type="entry name" value="7tm_3"/>
    <property type="match status" value="1"/>
</dbReference>
<dbReference type="AlphaFoldDB" id="A0AA97KZ19"/>
<evidence type="ECO:0000256" key="7">
    <source>
        <dbReference type="ARBA" id="ARBA00023170"/>
    </source>
</evidence>
<keyword evidence="4 10" id="KW-1133">Transmembrane helix</keyword>
<dbReference type="PRINTS" id="PR01535">
    <property type="entry name" value="VOMERONASL2R"/>
</dbReference>
<dbReference type="Gene3D" id="3.40.50.2300">
    <property type="match status" value="1"/>
</dbReference>
<dbReference type="PROSITE" id="PS00981">
    <property type="entry name" value="G_PROTEIN_RECEP_F3_3"/>
    <property type="match status" value="1"/>
</dbReference>
<dbReference type="InterPro" id="IPR000337">
    <property type="entry name" value="GPCR_3"/>
</dbReference>
<keyword evidence="12" id="KW-1185">Reference proteome</keyword>
<sequence>MHQGPVPKYYQHILAFMFAIDEINKDPALLPNITLGFCIYDDGYFARMTYKATLTLLSMKRQMVPNYKCNRQAKLLSVIGIQDAKLADLMASIWGIFKIPKVHSKLLSGILQNHFQRAADAVHCIQCPDDQYPNKNQDECIPKDINFLSYQESWGIVFVLLTLLLTLITSLVLATFLKHRDTPIVKANNRSLTYVLLISLLLCFLCSFLFIGQPKKITCLLRQTAFGIIFSLAVSSVLAKTAMVVLAFMATKPGNMAKKLLKGQWVNSIVLTCPLIQAVICAIWLLTFPPFPNLDFHSLRGKIIVECNEGSATMFYTVLGYMGFLALVGFMMAYLARKLPDSFNEAKCITFSMLVFCSIWISFVPIYLSTKGKSMEVAEVFSILISSAGLLGCIFLPKCYIIILKPHLNARDQLIRKINMCQG</sequence>
<dbReference type="Pfam" id="PF01094">
    <property type="entry name" value="ANF_receptor"/>
    <property type="match status" value="1"/>
</dbReference>
<dbReference type="GO" id="GO:0005886">
    <property type="term" value="C:plasma membrane"/>
    <property type="evidence" value="ECO:0007669"/>
    <property type="project" value="UniProtKB-SubCell"/>
</dbReference>
<dbReference type="SUPFAM" id="SSF53822">
    <property type="entry name" value="Periplasmic binding protein-like I"/>
    <property type="match status" value="1"/>
</dbReference>
<feature type="transmembrane region" description="Helical" evidence="10">
    <location>
        <begin position="154"/>
        <end position="179"/>
    </location>
</feature>
<dbReference type="InterPro" id="IPR017979">
    <property type="entry name" value="GPCR_3_CS"/>
</dbReference>
<dbReference type="PANTHER" id="PTHR24061:SF599">
    <property type="entry name" value="G-PROTEIN COUPLED RECEPTORS FAMILY 3 PROFILE DOMAIN-CONTAINING PROTEIN"/>
    <property type="match status" value="1"/>
</dbReference>
<dbReference type="RefSeq" id="XP_054836269.1">
    <property type="nucleotide sequence ID" value="XM_054980294.1"/>
</dbReference>
<feature type="transmembrane region" description="Helical" evidence="10">
    <location>
        <begin position="348"/>
        <end position="368"/>
    </location>
</feature>
<feature type="transmembrane region" description="Helical" evidence="10">
    <location>
        <begin position="269"/>
        <end position="288"/>
    </location>
</feature>
<keyword evidence="9" id="KW-0807">Transducer</keyword>
<feature type="transmembrane region" description="Helical" evidence="10">
    <location>
        <begin position="191"/>
        <end position="212"/>
    </location>
</feature>
<dbReference type="InterPro" id="IPR038550">
    <property type="entry name" value="GPCR_3_9-Cys_sf"/>
</dbReference>
<evidence type="ECO:0000313" key="12">
    <source>
        <dbReference type="Proteomes" id="UP001190640"/>
    </source>
</evidence>
<dbReference type="KEGG" id="emc:129330257"/>
<evidence type="ECO:0000256" key="1">
    <source>
        <dbReference type="ARBA" id="ARBA00004651"/>
    </source>
</evidence>
<keyword evidence="2" id="KW-1003">Cell membrane</keyword>
<dbReference type="Proteomes" id="UP001190640">
    <property type="component" value="Chromosome 5"/>
</dbReference>
<keyword evidence="7" id="KW-0675">Receptor</keyword>
<feature type="domain" description="G-protein coupled receptors family 3 profile" evidence="11">
    <location>
        <begin position="154"/>
        <end position="418"/>
    </location>
</feature>
<dbReference type="InterPro" id="IPR000068">
    <property type="entry name" value="GPCR_3_Ca_sens_rcpt-rel"/>
</dbReference>
<reference evidence="13" key="1">
    <citation type="submission" date="2025-08" db="UniProtKB">
        <authorList>
            <consortium name="RefSeq"/>
        </authorList>
    </citation>
    <scope>IDENTIFICATION</scope>
    <source>
        <tissue evidence="13">Blood</tissue>
    </source>
</reference>
<dbReference type="Gene3D" id="2.10.50.30">
    <property type="entry name" value="GPCR, family 3, nine cysteines domain"/>
    <property type="match status" value="1"/>
</dbReference>
<evidence type="ECO:0000259" key="11">
    <source>
        <dbReference type="PROSITE" id="PS50259"/>
    </source>
</evidence>
<feature type="transmembrane region" description="Helical" evidence="10">
    <location>
        <begin position="224"/>
        <end position="248"/>
    </location>
</feature>
<evidence type="ECO:0000256" key="8">
    <source>
        <dbReference type="ARBA" id="ARBA00023180"/>
    </source>
</evidence>
<dbReference type="InterPro" id="IPR004073">
    <property type="entry name" value="GPCR_3_vmron_rcpt_2"/>
</dbReference>
<gene>
    <name evidence="13" type="primary">LOC129330257</name>
</gene>
<keyword evidence="6 10" id="KW-0472">Membrane</keyword>
<dbReference type="PROSITE" id="PS50259">
    <property type="entry name" value="G_PROTEIN_RECEP_F3_4"/>
    <property type="match status" value="1"/>
</dbReference>
<evidence type="ECO:0000256" key="2">
    <source>
        <dbReference type="ARBA" id="ARBA00022475"/>
    </source>
</evidence>
<dbReference type="GeneID" id="129330257"/>
<keyword evidence="3 10" id="KW-0812">Transmembrane</keyword>
<dbReference type="PRINTS" id="PR00248">
    <property type="entry name" value="GPCRMGR"/>
</dbReference>
<evidence type="ECO:0000256" key="6">
    <source>
        <dbReference type="ARBA" id="ARBA00023136"/>
    </source>
</evidence>
<evidence type="ECO:0000256" key="4">
    <source>
        <dbReference type="ARBA" id="ARBA00022989"/>
    </source>
</evidence>
<proteinExistence type="predicted"/>
<evidence type="ECO:0000256" key="3">
    <source>
        <dbReference type="ARBA" id="ARBA00022692"/>
    </source>
</evidence>
<dbReference type="PANTHER" id="PTHR24061">
    <property type="entry name" value="CALCIUM-SENSING RECEPTOR-RELATED"/>
    <property type="match status" value="1"/>
</dbReference>
<dbReference type="InterPro" id="IPR028082">
    <property type="entry name" value="Peripla_BP_I"/>
</dbReference>
<organism evidence="12 13">
    <name type="scientific">Eublepharis macularius</name>
    <name type="common">Leopard gecko</name>
    <name type="synonym">Cyrtodactylus macularius</name>
    <dbReference type="NCBI Taxonomy" id="481883"/>
    <lineage>
        <taxon>Eukaryota</taxon>
        <taxon>Metazoa</taxon>
        <taxon>Chordata</taxon>
        <taxon>Craniata</taxon>
        <taxon>Vertebrata</taxon>
        <taxon>Euteleostomi</taxon>
        <taxon>Lepidosauria</taxon>
        <taxon>Squamata</taxon>
        <taxon>Bifurcata</taxon>
        <taxon>Gekkota</taxon>
        <taxon>Eublepharidae</taxon>
        <taxon>Eublepharinae</taxon>
        <taxon>Eublepharis</taxon>
    </lineage>
</organism>
<name>A0AA97KZ19_EUBMA</name>